<dbReference type="OrthoDB" id="2431840at2759"/>
<feature type="non-terminal residue" evidence="1">
    <location>
        <position position="1"/>
    </location>
</feature>
<gene>
    <name evidence="1" type="ORF">ALEPTO_LOCUS13135</name>
</gene>
<protein>
    <submittedName>
        <fullName evidence="1">11214_t:CDS:1</fullName>
    </submittedName>
</protein>
<proteinExistence type="predicted"/>
<keyword evidence="2" id="KW-1185">Reference proteome</keyword>
<reference evidence="1" key="1">
    <citation type="submission" date="2021-06" db="EMBL/GenBank/DDBJ databases">
        <authorList>
            <person name="Kallberg Y."/>
            <person name="Tangrot J."/>
            <person name="Rosling A."/>
        </authorList>
    </citation>
    <scope>NUCLEOTIDE SEQUENCE</scope>
    <source>
        <strain evidence="1">FL130A</strain>
    </source>
</reference>
<name>A0A9N9IPN4_9GLOM</name>
<evidence type="ECO:0000313" key="2">
    <source>
        <dbReference type="Proteomes" id="UP000789508"/>
    </source>
</evidence>
<comment type="caution">
    <text evidence="1">The sequence shown here is derived from an EMBL/GenBank/DDBJ whole genome shotgun (WGS) entry which is preliminary data.</text>
</comment>
<dbReference type="Proteomes" id="UP000789508">
    <property type="component" value="Unassembled WGS sequence"/>
</dbReference>
<dbReference type="AlphaFoldDB" id="A0A9N9IPN4"/>
<organism evidence="1 2">
    <name type="scientific">Ambispora leptoticha</name>
    <dbReference type="NCBI Taxonomy" id="144679"/>
    <lineage>
        <taxon>Eukaryota</taxon>
        <taxon>Fungi</taxon>
        <taxon>Fungi incertae sedis</taxon>
        <taxon>Mucoromycota</taxon>
        <taxon>Glomeromycotina</taxon>
        <taxon>Glomeromycetes</taxon>
        <taxon>Archaeosporales</taxon>
        <taxon>Ambisporaceae</taxon>
        <taxon>Ambispora</taxon>
    </lineage>
</organism>
<evidence type="ECO:0000313" key="1">
    <source>
        <dbReference type="EMBL" id="CAG8746152.1"/>
    </source>
</evidence>
<sequence length="194" mass="21926">MPTPNPILENLQNRVVQELPIKSIYADNDFAIFDKGASEFYGSEDEFITDQPLERVNKKMKQALQGPQHQALLIDRLIDSMKTKAITTLNKKIADAAKIDSLDKAIAILKLIKAAYNGMDEISTKYNKDDLEIYFLCDVVRDSELNPHKIFKAVIPKKLGNNVKATIHDEKSVVYRIINPEEIQHEKTLGGGME</sequence>
<dbReference type="EMBL" id="CAJVPS010037940">
    <property type="protein sequence ID" value="CAG8746152.1"/>
    <property type="molecule type" value="Genomic_DNA"/>
</dbReference>
<accession>A0A9N9IPN4</accession>